<dbReference type="Proteomes" id="UP000494365">
    <property type="component" value="Unassembled WGS sequence"/>
</dbReference>
<keyword evidence="8" id="KW-1185">Reference proteome</keyword>
<dbReference type="PANTHER" id="PTHR33841">
    <property type="entry name" value="DNA METHYLTRANSFERASE YEEA-RELATED"/>
    <property type="match status" value="1"/>
</dbReference>
<evidence type="ECO:0000256" key="2">
    <source>
        <dbReference type="ARBA" id="ARBA00022603"/>
    </source>
</evidence>
<dbReference type="EMBL" id="CADIKK010000038">
    <property type="protein sequence ID" value="CAB3804389.1"/>
    <property type="molecule type" value="Genomic_DNA"/>
</dbReference>
<dbReference type="RefSeq" id="WP_175152989.1">
    <property type="nucleotide sequence ID" value="NZ_CADIKK010000038.1"/>
</dbReference>
<dbReference type="SUPFAM" id="SSF53335">
    <property type="entry name" value="S-adenosyl-L-methionine-dependent methyltransferases"/>
    <property type="match status" value="1"/>
</dbReference>
<organism evidence="7 8">
    <name type="scientific">Paraburkholderia ultramafica</name>
    <dbReference type="NCBI Taxonomy" id="1544867"/>
    <lineage>
        <taxon>Bacteria</taxon>
        <taxon>Pseudomonadati</taxon>
        <taxon>Pseudomonadota</taxon>
        <taxon>Betaproteobacteria</taxon>
        <taxon>Burkholderiales</taxon>
        <taxon>Burkholderiaceae</taxon>
        <taxon>Paraburkholderia</taxon>
    </lineage>
</organism>
<gene>
    <name evidence="7" type="ORF">LMG28614_06023</name>
</gene>
<evidence type="ECO:0000256" key="4">
    <source>
        <dbReference type="ARBA" id="ARBA00022691"/>
    </source>
</evidence>
<dbReference type="GO" id="GO:0006304">
    <property type="term" value="P:DNA modification"/>
    <property type="evidence" value="ECO:0007669"/>
    <property type="project" value="InterPro"/>
</dbReference>
<feature type="domain" description="Type II methyltransferase M.TaqI-like" evidence="6">
    <location>
        <begin position="547"/>
        <end position="779"/>
    </location>
</feature>
<dbReference type="InterPro" id="IPR050953">
    <property type="entry name" value="N4_N6_ade-DNA_methylase"/>
</dbReference>
<dbReference type="InterPro" id="IPR011639">
    <property type="entry name" value="MethylTrfase_TaqI-like_dom"/>
</dbReference>
<protein>
    <recommendedName>
        <fullName evidence="1">site-specific DNA-methyltransferase (adenine-specific)</fullName>
        <ecNumber evidence="1">2.1.1.72</ecNumber>
    </recommendedName>
</protein>
<reference evidence="7 8" key="1">
    <citation type="submission" date="2020-04" db="EMBL/GenBank/DDBJ databases">
        <authorList>
            <person name="De Canck E."/>
        </authorList>
    </citation>
    <scope>NUCLEOTIDE SEQUENCE [LARGE SCALE GENOMIC DNA]</scope>
    <source>
        <strain evidence="7 8">LMG 28614</strain>
    </source>
</reference>
<dbReference type="InterPro" id="IPR029063">
    <property type="entry name" value="SAM-dependent_MTases_sf"/>
</dbReference>
<accession>A0A6S7BZV5</accession>
<dbReference type="Gene3D" id="3.40.50.150">
    <property type="entry name" value="Vaccinia Virus protein VP39"/>
    <property type="match status" value="2"/>
</dbReference>
<evidence type="ECO:0000256" key="5">
    <source>
        <dbReference type="ARBA" id="ARBA00047942"/>
    </source>
</evidence>
<evidence type="ECO:0000256" key="1">
    <source>
        <dbReference type="ARBA" id="ARBA00011900"/>
    </source>
</evidence>
<keyword evidence="2" id="KW-0489">Methyltransferase</keyword>
<dbReference type="GO" id="GO:0032259">
    <property type="term" value="P:methylation"/>
    <property type="evidence" value="ECO:0007669"/>
    <property type="project" value="UniProtKB-KW"/>
</dbReference>
<evidence type="ECO:0000313" key="7">
    <source>
        <dbReference type="EMBL" id="CAB3804389.1"/>
    </source>
</evidence>
<sequence length="1357" mass="149554">MARLSRAAELGLDAVTIEGGLIAPEQVQKIAAAPATPKLAASYDCPRGTSLNDEIARYFRIGQALWSDYDRIEHKTITQTARFVHDLLLQCFGFDDLAGPVDHAEGNRRYRLAWEAREGRVPIVVAAPAVGRDTFNLPAPEFGDGAGGGRLKRSPVSLLQDWLNSADQALWGLVFAGDKVRLMRDNASLTRPAWIEVDLGAIFREEMFADFTAWWLLTHATRFGAAAAPPSDCALEEWRAEGLKQGETARADLYKNVRQALAELGQGAVEANPDLRETLADHTALTAFFEELLRTAYRLIFLAVAEDRELLHPGRVSQESRALYRDSYSFGFWRERARRRVARDTHYDAWEAMKITLSSLEHGQELLGLPALGGLFAAGATPMMNGAKISNRRFLSALFHLGFIMRGGATHRINWRDLKTEELGSVYEGLLEITPQLGANDVFDLDDSARGNARKTSGSYYTPDSLVETLLDSALDPVLRKAEDAADTPEREVAAILDLKVIDPACGSGHFLLGAARRMADRVAKLRNEDAGKEETQAALRDVVSRCIYGVDRNPMAVELAKVALWIESVSPGKPLGFLDGNIRCGDALLGVFDLDALEEGIPDEAYNPLTGDSQDAAKHYLKANRDAKAGQGAFDFAGGGGAMPPAKLAANLSVIRRMPEDTVGQVEKKREAYVAWRNDPARLATHVACDLYVAAFLLPKTDVSASHGAGLVPTTADVRKCLGGGQVYPPLEAAAVKVAETARLLHWPLAFPDVMIERGGFDLVLGNPPWERIKLQEQEFFAGTPVAEAANAAARTRLIREWASKEAGSYERSWIDRFEIAKRLAEASVVFFTSPKGEDPTKLPAAVKPAPTRRYPWTGRGDVNTYALFAEHFLNLTREGGRAGVIVPTGIATDATTAPFFGHLVTGQRLAALTDFENRAGLFPAVDSRMKFCLLTIGSGVAAADFAFFLTDPVQLEDARRRFTLSPQEIARINPNTKTAPIFRSRRDAELAASIYNRVPVLIEEGREAGNPWAATFHSRIWHMAEDSEWFHSAPKLVELNYQRDGADWVKVESSTYVAGDKYCSIESASIPSDHARTRYVPLYEAKMFHQFDHRFGSFASRDDGRGYRVLPETSSSNYADSRYEPTAFYYVPAAEVDARLLNVTVRDWLVAFKDVTSSTNERTAIFSFLPRTAVGHSAPLIFPSGDAQLIAAAVANFNALTVDYVARQKVGGLHLTLGVLQQFPILPPSAYSEADLAFIVRRVLELTYTSHSMAPLARDLGYGGAPFAWDEVRRAQLRAELDAWYALAYGLTRDELRYVLDPADVMGLDYPSETFRVLKSNEERKFGEYRTGRLVLAAYDALLAKGLSPRREGYR</sequence>
<dbReference type="PRINTS" id="PR00507">
    <property type="entry name" value="N12N6MTFRASE"/>
</dbReference>
<evidence type="ECO:0000256" key="3">
    <source>
        <dbReference type="ARBA" id="ARBA00022679"/>
    </source>
</evidence>
<evidence type="ECO:0000313" key="8">
    <source>
        <dbReference type="Proteomes" id="UP000494365"/>
    </source>
</evidence>
<comment type="catalytic activity">
    <reaction evidence="5">
        <text>a 2'-deoxyadenosine in DNA + S-adenosyl-L-methionine = an N(6)-methyl-2'-deoxyadenosine in DNA + S-adenosyl-L-homocysteine + H(+)</text>
        <dbReference type="Rhea" id="RHEA:15197"/>
        <dbReference type="Rhea" id="RHEA-COMP:12418"/>
        <dbReference type="Rhea" id="RHEA-COMP:12419"/>
        <dbReference type="ChEBI" id="CHEBI:15378"/>
        <dbReference type="ChEBI" id="CHEBI:57856"/>
        <dbReference type="ChEBI" id="CHEBI:59789"/>
        <dbReference type="ChEBI" id="CHEBI:90615"/>
        <dbReference type="ChEBI" id="CHEBI:90616"/>
        <dbReference type="EC" id="2.1.1.72"/>
    </reaction>
</comment>
<proteinExistence type="predicted"/>
<keyword evidence="4" id="KW-0949">S-adenosyl-L-methionine</keyword>
<keyword evidence="3" id="KW-0808">Transferase</keyword>
<dbReference type="EC" id="2.1.1.72" evidence="1"/>
<dbReference type="PANTHER" id="PTHR33841:SF1">
    <property type="entry name" value="DNA METHYLTRANSFERASE A"/>
    <property type="match status" value="1"/>
</dbReference>
<evidence type="ECO:0000259" key="6">
    <source>
        <dbReference type="Pfam" id="PF07669"/>
    </source>
</evidence>
<dbReference type="GO" id="GO:0009007">
    <property type="term" value="F:site-specific DNA-methyltransferase (adenine-specific) activity"/>
    <property type="evidence" value="ECO:0007669"/>
    <property type="project" value="UniProtKB-EC"/>
</dbReference>
<name>A0A6S7BZV5_9BURK</name>
<dbReference type="Pfam" id="PF07669">
    <property type="entry name" value="Eco57I"/>
    <property type="match status" value="1"/>
</dbReference>